<feature type="compositionally biased region" description="Acidic residues" evidence="3">
    <location>
        <begin position="1"/>
        <end position="10"/>
    </location>
</feature>
<evidence type="ECO:0000256" key="1">
    <source>
        <dbReference type="ARBA" id="ARBA00022679"/>
    </source>
</evidence>
<dbReference type="SUPFAM" id="SSF69593">
    <property type="entry name" value="Glycerol-3-phosphate (1)-acyltransferase"/>
    <property type="match status" value="1"/>
</dbReference>
<keyword evidence="6" id="KW-1185">Reference proteome</keyword>
<dbReference type="CDD" id="cd07989">
    <property type="entry name" value="LPLAT_AGPAT-like"/>
    <property type="match status" value="1"/>
</dbReference>
<proteinExistence type="predicted"/>
<protein>
    <submittedName>
        <fullName evidence="5">Lysophospholipid acyltransferase family protein</fullName>
    </submittedName>
</protein>
<name>A0AAE9YJ95_9ACTN</name>
<accession>A0AAE9YJ95</accession>
<dbReference type="GO" id="GO:0006654">
    <property type="term" value="P:phosphatidic acid biosynthetic process"/>
    <property type="evidence" value="ECO:0007669"/>
    <property type="project" value="TreeGrafter"/>
</dbReference>
<dbReference type="PANTHER" id="PTHR10434:SF11">
    <property type="entry name" value="1-ACYL-SN-GLYCEROL-3-PHOSPHATE ACYLTRANSFERASE"/>
    <property type="match status" value="1"/>
</dbReference>
<dbReference type="GO" id="GO:0003841">
    <property type="term" value="F:1-acylglycerol-3-phosphate O-acyltransferase activity"/>
    <property type="evidence" value="ECO:0007669"/>
    <property type="project" value="TreeGrafter"/>
</dbReference>
<evidence type="ECO:0000259" key="4">
    <source>
        <dbReference type="SMART" id="SM00563"/>
    </source>
</evidence>
<dbReference type="InterPro" id="IPR002123">
    <property type="entry name" value="Plipid/glycerol_acylTrfase"/>
</dbReference>
<dbReference type="PANTHER" id="PTHR10434">
    <property type="entry name" value="1-ACYL-SN-GLYCEROL-3-PHOSPHATE ACYLTRANSFERASE"/>
    <property type="match status" value="1"/>
</dbReference>
<keyword evidence="2 5" id="KW-0012">Acyltransferase</keyword>
<evidence type="ECO:0000313" key="5">
    <source>
        <dbReference type="EMBL" id="WCO69146.1"/>
    </source>
</evidence>
<evidence type="ECO:0000256" key="3">
    <source>
        <dbReference type="SAM" id="MobiDB-lite"/>
    </source>
</evidence>
<evidence type="ECO:0000313" key="6">
    <source>
        <dbReference type="Proteomes" id="UP001216390"/>
    </source>
</evidence>
<dbReference type="EMBL" id="CP116942">
    <property type="protein sequence ID" value="WCO69146.1"/>
    <property type="molecule type" value="Genomic_DNA"/>
</dbReference>
<dbReference type="RefSeq" id="WP_272738660.1">
    <property type="nucleotide sequence ID" value="NZ_CP116942.1"/>
</dbReference>
<dbReference type="AlphaFoldDB" id="A0AAE9YJ95"/>
<gene>
    <name evidence="5" type="ORF">PO878_10470</name>
</gene>
<dbReference type="Pfam" id="PF01553">
    <property type="entry name" value="Acyltransferase"/>
    <property type="match status" value="1"/>
</dbReference>
<dbReference type="Proteomes" id="UP001216390">
    <property type="component" value="Chromosome"/>
</dbReference>
<feature type="region of interest" description="Disordered" evidence="3">
    <location>
        <begin position="1"/>
        <end position="24"/>
    </location>
</feature>
<evidence type="ECO:0000256" key="2">
    <source>
        <dbReference type="ARBA" id="ARBA00023315"/>
    </source>
</evidence>
<feature type="domain" description="Phospholipid/glycerol acyltransferase" evidence="4">
    <location>
        <begin position="74"/>
        <end position="185"/>
    </location>
</feature>
<dbReference type="SMART" id="SM00563">
    <property type="entry name" value="PlsC"/>
    <property type="match status" value="1"/>
</dbReference>
<sequence length="252" mass="27548">MTVDPAEEVADTGGRPAPLRRAEHRAGVHVRVEPPTRFERLLYGFVRGALVGFARLWLRVEYAGLEQVPTDRPFVLAPVHRSNIDFLLASGCTRRRQRFLGKDTLWKPGFGPLWSALGGIPVARGTADREALRACQAVVEGGEPLVMFPEGTRQEGPEVQELFDGPAFVQARTGAPIVPVGIGGSQRAMPKGARFVRPAKVVVVIGEPLEAPEAEGAKARRTAVRTQTALLHERLQTLFDEAQKRAGTPNRR</sequence>
<dbReference type="KEGG" id="ima:PO878_10470"/>
<organism evidence="5 6">
    <name type="scientific">Iamia majanohamensis</name>
    <dbReference type="NCBI Taxonomy" id="467976"/>
    <lineage>
        <taxon>Bacteria</taxon>
        <taxon>Bacillati</taxon>
        <taxon>Actinomycetota</taxon>
        <taxon>Acidimicrobiia</taxon>
        <taxon>Acidimicrobiales</taxon>
        <taxon>Iamiaceae</taxon>
        <taxon>Iamia</taxon>
    </lineage>
</organism>
<reference evidence="5" key="1">
    <citation type="submission" date="2023-01" db="EMBL/GenBank/DDBJ databases">
        <title>The diversity of Class Acidimicrobiia in South China Sea sediment environments and the proposal of Iamia marina sp. nov., a novel species of the genus Iamia.</title>
        <authorList>
            <person name="He Y."/>
            <person name="Tian X."/>
        </authorList>
    </citation>
    <scope>NUCLEOTIDE SEQUENCE</scope>
    <source>
        <strain evidence="5">DSM 19957</strain>
    </source>
</reference>
<keyword evidence="1" id="KW-0808">Transferase</keyword>